<feature type="transmembrane region" description="Helical" evidence="1">
    <location>
        <begin position="393"/>
        <end position="415"/>
    </location>
</feature>
<feature type="transmembrane region" description="Helical" evidence="1">
    <location>
        <begin position="98"/>
        <end position="120"/>
    </location>
</feature>
<feature type="transmembrane region" description="Helical" evidence="1">
    <location>
        <begin position="317"/>
        <end position="337"/>
    </location>
</feature>
<dbReference type="AlphaFoldDB" id="A0A917IUH1"/>
<organism evidence="3 4">
    <name type="scientific">Rothia aerolata</name>
    <dbReference type="NCBI Taxonomy" id="1812262"/>
    <lineage>
        <taxon>Bacteria</taxon>
        <taxon>Bacillati</taxon>
        <taxon>Actinomycetota</taxon>
        <taxon>Actinomycetes</taxon>
        <taxon>Micrococcales</taxon>
        <taxon>Micrococcaceae</taxon>
        <taxon>Rothia</taxon>
    </lineage>
</organism>
<dbReference type="EMBL" id="BMDC01000002">
    <property type="protein sequence ID" value="GGH63326.1"/>
    <property type="molecule type" value="Genomic_DNA"/>
</dbReference>
<evidence type="ECO:0000259" key="2">
    <source>
        <dbReference type="Pfam" id="PF07670"/>
    </source>
</evidence>
<accession>A0A917IUH1</accession>
<keyword evidence="1" id="KW-0812">Transmembrane</keyword>
<feature type="transmembrane region" description="Helical" evidence="1">
    <location>
        <begin position="64"/>
        <end position="86"/>
    </location>
</feature>
<feature type="transmembrane region" description="Helical" evidence="1">
    <location>
        <begin position="427"/>
        <end position="449"/>
    </location>
</feature>
<feature type="transmembrane region" description="Helical" evidence="1">
    <location>
        <begin position="26"/>
        <end position="44"/>
    </location>
</feature>
<dbReference type="Proteomes" id="UP000600171">
    <property type="component" value="Unassembled WGS sequence"/>
</dbReference>
<keyword evidence="4" id="KW-1185">Reference proteome</keyword>
<feature type="transmembrane region" description="Helical" evidence="1">
    <location>
        <begin position="140"/>
        <end position="165"/>
    </location>
</feature>
<dbReference type="InterPro" id="IPR011642">
    <property type="entry name" value="Gate_dom"/>
</dbReference>
<feature type="transmembrane region" description="Helical" evidence="1">
    <location>
        <begin position="212"/>
        <end position="234"/>
    </location>
</feature>
<keyword evidence="1" id="KW-1133">Transmembrane helix</keyword>
<evidence type="ECO:0000313" key="4">
    <source>
        <dbReference type="Proteomes" id="UP000600171"/>
    </source>
</evidence>
<gene>
    <name evidence="3" type="ORF">GCM10007359_14480</name>
</gene>
<dbReference type="Pfam" id="PF07670">
    <property type="entry name" value="Gate"/>
    <property type="match status" value="1"/>
</dbReference>
<comment type="caution">
    <text evidence="3">The sequence shown here is derived from an EMBL/GenBank/DDBJ whole genome shotgun (WGS) entry which is preliminary data.</text>
</comment>
<feature type="domain" description="Nucleoside transporter/FeoB GTPase Gate" evidence="2">
    <location>
        <begin position="137"/>
        <end position="236"/>
    </location>
</feature>
<sequence length="452" mass="48845">MTEHYIAEEKTAALATVRGPGTAKDAIKLVLLSLFGIFVFFVPVEFQGKSSIPLDHAVTIVKNLLGPVAPWLMLALICLGTIRPFITGTWKQSATKAIFAFLNIPGLVAAVLMLTAPPAWLADESIGPFLWVTLVQSVGLIVPIGAIFLGFLIGFGLMEFVGVFVRPIMRPVWKTPGRSAVDAVASFVGSYSLGLLLTNRMYKTGGYTAKEAAIIATGFSTVSVTFMVVVAKALNIMDHWLLYFFVSLIVTYLVTAISVRIPPLSTIPNDYYPGSTPSPEVEIKKGKFLHAWAQARGTLQSSPGVFKTMWLNFKDGILMASAILPSIMSVGLIGLLLSKYTPLFDWMGWIFYPINSLLGFSDPTNTGKALSLGLVEMFLPAGQMGAEAPTVDAFIIAVVSVSAVIFLSAMVPSILATEIPISFWKLIVIWFERVILSLVLTAPLAHLILGQV</sequence>
<dbReference type="RefSeq" id="WP_188359699.1">
    <property type="nucleotide sequence ID" value="NZ_BMDC01000002.1"/>
</dbReference>
<proteinExistence type="predicted"/>
<feature type="transmembrane region" description="Helical" evidence="1">
    <location>
        <begin position="240"/>
        <end position="259"/>
    </location>
</feature>
<reference evidence="3 4" key="1">
    <citation type="journal article" date="2014" name="Int. J. Syst. Evol. Microbiol.">
        <title>Complete genome sequence of Corynebacterium casei LMG S-19264T (=DSM 44701T), isolated from a smear-ripened cheese.</title>
        <authorList>
            <consortium name="US DOE Joint Genome Institute (JGI-PGF)"/>
            <person name="Walter F."/>
            <person name="Albersmeier A."/>
            <person name="Kalinowski J."/>
            <person name="Ruckert C."/>
        </authorList>
    </citation>
    <scope>NUCLEOTIDE SEQUENCE [LARGE SCALE GENOMIC DNA]</scope>
    <source>
        <strain evidence="3 4">CCM 8669</strain>
    </source>
</reference>
<evidence type="ECO:0000313" key="3">
    <source>
        <dbReference type="EMBL" id="GGH63326.1"/>
    </source>
</evidence>
<protein>
    <submittedName>
        <fullName evidence="3">Histidine transporter</fullName>
    </submittedName>
</protein>
<keyword evidence="1" id="KW-0472">Membrane</keyword>
<evidence type="ECO:0000256" key="1">
    <source>
        <dbReference type="SAM" id="Phobius"/>
    </source>
</evidence>
<name>A0A917IUH1_9MICC</name>